<feature type="compositionally biased region" description="Basic and acidic residues" evidence="1">
    <location>
        <begin position="19"/>
        <end position="31"/>
    </location>
</feature>
<dbReference type="InterPro" id="IPR006867">
    <property type="entry name" value="DUF632"/>
</dbReference>
<keyword evidence="5" id="KW-1185">Reference proteome</keyword>
<reference evidence="4" key="1">
    <citation type="submission" date="2022-05" db="EMBL/GenBank/DDBJ databases">
        <title>The Musa troglodytarum L. genome provides insights into the mechanism of non-climacteric behaviour and enrichment of carotenoids.</title>
        <authorList>
            <person name="Wang J."/>
        </authorList>
    </citation>
    <scope>NUCLEOTIDE SEQUENCE</scope>
    <source>
        <tissue evidence="4">Leaf</tissue>
    </source>
</reference>
<feature type="compositionally biased region" description="Pro residues" evidence="1">
    <location>
        <begin position="117"/>
        <end position="144"/>
    </location>
</feature>
<dbReference type="Pfam" id="PF04782">
    <property type="entry name" value="DUF632"/>
    <property type="match status" value="2"/>
</dbReference>
<organism evidence="4 5">
    <name type="scientific">Musa troglodytarum</name>
    <name type="common">fe'i banana</name>
    <dbReference type="NCBI Taxonomy" id="320322"/>
    <lineage>
        <taxon>Eukaryota</taxon>
        <taxon>Viridiplantae</taxon>
        <taxon>Streptophyta</taxon>
        <taxon>Embryophyta</taxon>
        <taxon>Tracheophyta</taxon>
        <taxon>Spermatophyta</taxon>
        <taxon>Magnoliopsida</taxon>
        <taxon>Liliopsida</taxon>
        <taxon>Zingiberales</taxon>
        <taxon>Musaceae</taxon>
        <taxon>Musa</taxon>
    </lineage>
</organism>
<dbReference type="Proteomes" id="UP001055439">
    <property type="component" value="Chromosome 8"/>
</dbReference>
<protein>
    <submittedName>
        <fullName evidence="4">DUF630 DUF632 domains containing protein</fullName>
    </submittedName>
</protein>
<dbReference type="PANTHER" id="PTHR21450:SF21">
    <property type="entry name" value="REDUCTASE SUBUNIT C, PUTATIVE (DUF630 AND DUF632)-RELATED"/>
    <property type="match status" value="1"/>
</dbReference>
<dbReference type="Pfam" id="PF04783">
    <property type="entry name" value="DUF630"/>
    <property type="match status" value="1"/>
</dbReference>
<feature type="compositionally biased region" description="Acidic residues" evidence="1">
    <location>
        <begin position="226"/>
        <end position="236"/>
    </location>
</feature>
<proteinExistence type="predicted"/>
<feature type="domain" description="DUF630" evidence="3">
    <location>
        <begin position="44"/>
        <end position="102"/>
    </location>
</feature>
<evidence type="ECO:0000259" key="3">
    <source>
        <dbReference type="Pfam" id="PF04783"/>
    </source>
</evidence>
<evidence type="ECO:0000256" key="1">
    <source>
        <dbReference type="SAM" id="MobiDB-lite"/>
    </source>
</evidence>
<sequence length="697" mass="78134">MFSSAALLLTPHRLSLGRRHTDTARGGGERPAEEEETGRCSGGMGCTYSRVEVDEVVWRCKERRRLMKQLLSCRAELAAAHMAYLKSLRNTGATLLQFTEVETMILGDAPPLRLTLPPSPPPPPPLPPSPPPLLPLSPPPPPNFSPIATKEAMEEKVSVEDPIDVDDNGSRGTPRPPVPGSVWDFWDPFVPPASSSSSSPVPQREQGAVSQAAVDEEDWAETKSEFEEEEEEEEEEKVIQRKEDFAVTVDPARDKCPLKELADDNSSVVSWLTKDTDMGMVVWRSKKTLAGIIREVDDYFLKAAAGGKDVAVLLDSNRRHRYPWNPEARKGKSSKSAKVVNALTWSWSFRSSHSNRDAQGAINASRHGNHCTTLEKLLPRSRGSTSKSRDYDFTRTEKTRSDIEELQCRMISLKESINGTCLSISKLRDEELLPQLIEFSVGLLKMWRTMYECHQVQNHVSQQANLLDNHLGTDPTTDSHQHAISQLETEVAFWYNSFCNLFCCQREYAHILNQWVRLTDCLPEDDMPMGSTSSIRGFCEELQRVLDRLPDKVAAEAIKSFLLVIRSIILQHNKEHSLKKRSDRLQSRLEKELISLRTLEKHDEHALQDPQANTLPSSTRHAKLEAFRKRVEEEKAKYLDSVRRSRAMTLNNLQTCLPNVFQALTGLSSVCAQALGGIVGSTEVAPSFSESVSPVHS</sequence>
<dbReference type="InterPro" id="IPR006868">
    <property type="entry name" value="DUF630"/>
</dbReference>
<evidence type="ECO:0000259" key="2">
    <source>
        <dbReference type="Pfam" id="PF04782"/>
    </source>
</evidence>
<feature type="domain" description="DUF632" evidence="2">
    <location>
        <begin position="289"/>
        <end position="378"/>
    </location>
</feature>
<feature type="region of interest" description="Disordered" evidence="1">
    <location>
        <begin position="18"/>
        <end position="41"/>
    </location>
</feature>
<name>A0A9E7HDP4_9LILI</name>
<gene>
    <name evidence="4" type="ORF">MUK42_35710</name>
</gene>
<dbReference type="OrthoDB" id="1919226at2759"/>
<accession>A0A9E7HDP4</accession>
<feature type="region of interest" description="Disordered" evidence="1">
    <location>
        <begin position="112"/>
        <end position="240"/>
    </location>
</feature>
<feature type="domain" description="DUF632" evidence="2">
    <location>
        <begin position="387"/>
        <end position="566"/>
    </location>
</feature>
<dbReference type="EMBL" id="CP097510">
    <property type="protein sequence ID" value="URE28002.1"/>
    <property type="molecule type" value="Genomic_DNA"/>
</dbReference>
<dbReference type="AlphaFoldDB" id="A0A9E7HDP4"/>
<evidence type="ECO:0000313" key="5">
    <source>
        <dbReference type="Proteomes" id="UP001055439"/>
    </source>
</evidence>
<feature type="compositionally biased region" description="Low complexity" evidence="1">
    <location>
        <begin position="192"/>
        <end position="202"/>
    </location>
</feature>
<dbReference type="PANTHER" id="PTHR21450">
    <property type="entry name" value="PROTEIN ALTERED PHOSPHATE STARVATION RESPONSE 1"/>
    <property type="match status" value="1"/>
</dbReference>
<evidence type="ECO:0000313" key="4">
    <source>
        <dbReference type="EMBL" id="URE28002.1"/>
    </source>
</evidence>